<dbReference type="GO" id="GO:0033567">
    <property type="term" value="P:DNA replication, Okazaki fragment processing"/>
    <property type="evidence" value="ECO:0007669"/>
    <property type="project" value="InterPro"/>
</dbReference>
<evidence type="ECO:0000256" key="1">
    <source>
        <dbReference type="ARBA" id="ARBA00022722"/>
    </source>
</evidence>
<feature type="domain" description="5'-3' exonuclease" evidence="3">
    <location>
        <begin position="29"/>
        <end position="261"/>
    </location>
</feature>
<dbReference type="EMBL" id="CP032829">
    <property type="protein sequence ID" value="AYJ85521.1"/>
    <property type="molecule type" value="Genomic_DNA"/>
</dbReference>
<dbReference type="PANTHER" id="PTHR42646:SF2">
    <property type="entry name" value="5'-3' EXONUCLEASE FAMILY PROTEIN"/>
    <property type="match status" value="1"/>
</dbReference>
<evidence type="ECO:0000256" key="2">
    <source>
        <dbReference type="ARBA" id="ARBA00022801"/>
    </source>
</evidence>
<dbReference type="Gene3D" id="3.40.50.1010">
    <property type="entry name" value="5'-nuclease"/>
    <property type="match status" value="1"/>
</dbReference>
<dbReference type="PANTHER" id="PTHR42646">
    <property type="entry name" value="FLAP ENDONUCLEASE XNI"/>
    <property type="match status" value="1"/>
</dbReference>
<gene>
    <name evidence="4" type="ORF">D3Y57_05425</name>
</gene>
<proteinExistence type="predicted"/>
<organism evidence="4 5">
    <name type="scientific">Sphingomonas paeninsulae</name>
    <dbReference type="NCBI Taxonomy" id="2319844"/>
    <lineage>
        <taxon>Bacteria</taxon>
        <taxon>Pseudomonadati</taxon>
        <taxon>Pseudomonadota</taxon>
        <taxon>Alphaproteobacteria</taxon>
        <taxon>Sphingomonadales</taxon>
        <taxon>Sphingomonadaceae</taxon>
        <taxon>Sphingomonas</taxon>
    </lineage>
</organism>
<dbReference type="SUPFAM" id="SSF47807">
    <property type="entry name" value="5' to 3' exonuclease, C-terminal subdomain"/>
    <property type="match status" value="1"/>
</dbReference>
<dbReference type="OrthoDB" id="9806424at2"/>
<keyword evidence="2" id="KW-0378">Hydrolase</keyword>
<dbReference type="InterPro" id="IPR020046">
    <property type="entry name" value="5-3_exonucl_a-hlix_arch_N"/>
</dbReference>
<evidence type="ECO:0000313" key="4">
    <source>
        <dbReference type="EMBL" id="AYJ85521.1"/>
    </source>
</evidence>
<dbReference type="InterPro" id="IPR002421">
    <property type="entry name" value="5-3_exonuclease"/>
</dbReference>
<dbReference type="SUPFAM" id="SSF88723">
    <property type="entry name" value="PIN domain-like"/>
    <property type="match status" value="1"/>
</dbReference>
<dbReference type="Proteomes" id="UP000276254">
    <property type="component" value="Chromosome"/>
</dbReference>
<evidence type="ECO:0000313" key="5">
    <source>
        <dbReference type="Proteomes" id="UP000276254"/>
    </source>
</evidence>
<protein>
    <submittedName>
        <fullName evidence="4">T7 exonuclease</fullName>
    </submittedName>
</protein>
<dbReference type="KEGG" id="spha:D3Y57_05425"/>
<dbReference type="GO" id="GO:0008409">
    <property type="term" value="F:5'-3' exonuclease activity"/>
    <property type="evidence" value="ECO:0007669"/>
    <property type="project" value="InterPro"/>
</dbReference>
<dbReference type="SMART" id="SM00475">
    <property type="entry name" value="53EXOc"/>
    <property type="match status" value="1"/>
</dbReference>
<sequence>MVAPEGPKTSASIDRSACNKEPSKENLITQLLIDGDLFLFKAVAAAEYEADWGDGIFVASTNVKQAQDMVISMIDSVKTALNSDDIVIVLSGSKNFRYTVDPSYKSNRKSRKPLGYKALTTWIYETYPGKVISQDILEADDYLGILATKPGAIDRIIVSDDKDLKTIPGRLFRMSELSTIDEDQADRYWWSQVLTGDATDGYKGCPGVGPVKAEAILSKPGDRWENVRQAYLKAGLTTEDAVLQARLARILHFDDWDTATKSVRLWAPQSA</sequence>
<dbReference type="RefSeq" id="WP_121152146.1">
    <property type="nucleotide sequence ID" value="NZ_CP032829.1"/>
</dbReference>
<dbReference type="InterPro" id="IPR038969">
    <property type="entry name" value="FEN"/>
</dbReference>
<dbReference type="InterPro" id="IPR029060">
    <property type="entry name" value="PIN-like_dom_sf"/>
</dbReference>
<dbReference type="AlphaFoldDB" id="A0A494TIA7"/>
<evidence type="ECO:0000259" key="3">
    <source>
        <dbReference type="SMART" id="SM00475"/>
    </source>
</evidence>
<dbReference type="InterPro" id="IPR036279">
    <property type="entry name" value="5-3_exonuclease_C_sf"/>
</dbReference>
<keyword evidence="5" id="KW-1185">Reference proteome</keyword>
<accession>A0A494TIA7</accession>
<name>A0A494TIA7_SPHPE</name>
<dbReference type="Pfam" id="PF02739">
    <property type="entry name" value="5_3_exonuc_N"/>
    <property type="match status" value="1"/>
</dbReference>
<keyword evidence="1" id="KW-0540">Nuclease</keyword>
<dbReference type="GO" id="GO:0003677">
    <property type="term" value="F:DNA binding"/>
    <property type="evidence" value="ECO:0007669"/>
    <property type="project" value="InterPro"/>
</dbReference>
<dbReference type="GO" id="GO:0017108">
    <property type="term" value="F:5'-flap endonuclease activity"/>
    <property type="evidence" value="ECO:0007669"/>
    <property type="project" value="InterPro"/>
</dbReference>
<reference evidence="4 5" key="1">
    <citation type="submission" date="2018-09" db="EMBL/GenBank/DDBJ databases">
        <title>Sphingomonas peninsula sp. nov., isolated from fildes peninsula, Antarctic soil.</title>
        <authorList>
            <person name="Yingchao G."/>
        </authorList>
    </citation>
    <scope>NUCLEOTIDE SEQUENCE [LARGE SCALE GENOMIC DNA]</scope>
    <source>
        <strain evidence="4 5">YZ-8</strain>
    </source>
</reference>
<dbReference type="Gene3D" id="1.10.150.20">
    <property type="entry name" value="5' to 3' exonuclease, C-terminal subdomain"/>
    <property type="match status" value="1"/>
</dbReference>
<keyword evidence="4" id="KW-0269">Exonuclease</keyword>